<feature type="signal peptide" evidence="1">
    <location>
        <begin position="1"/>
        <end position="21"/>
    </location>
</feature>
<protein>
    <recommendedName>
        <fullName evidence="4">Outer membrane protein beta-barrel domain-containing protein</fullName>
    </recommendedName>
</protein>
<dbReference type="RefSeq" id="WP_353330971.1">
    <property type="nucleotide sequence ID" value="NZ_AP028055.1"/>
</dbReference>
<keyword evidence="3" id="KW-1185">Reference proteome</keyword>
<gene>
    <name evidence="2" type="ORF">BSYN_22660</name>
</gene>
<evidence type="ECO:0008006" key="4">
    <source>
        <dbReference type="Google" id="ProtNLM"/>
    </source>
</evidence>
<evidence type="ECO:0000313" key="3">
    <source>
        <dbReference type="Proteomes" id="UP001496674"/>
    </source>
</evidence>
<sequence>MKKTIFTFIGLLLFINITAKSANIEWKSGKIITNQGDTIHGTLGYRNGVGDWSKCIFKENTSDPASTYMPNQIKGYIYDSGAYYESIILKINGLEIKCFAECLVKGTISLYYLEKNEREEFESYYSLNALDGKSAPIPAESKSYKHREKIKRTLWAIFNFNPKMEEYIKKMDYSRSSFVDLFKKYHDLTCSESVCITYQEPKYKSKFYITPYIGAQLNMTHYNASVEKESSKINNYTPLLGVNFQMNLNKKSDRKKLNFGLNVSQIKMGHDKEPVFIEDFKAIQIANNIGAEFQLMGHKIRPFFEIGLAQFLVFDIQNKNNTVLKNPITGDDDFYFKKTPFDTYSLGYYLSSGIIIPLKNDRAIPIKMTFAKYVFGAQNDNINLSIGYTFRLR</sequence>
<keyword evidence="1" id="KW-0732">Signal</keyword>
<evidence type="ECO:0000256" key="1">
    <source>
        <dbReference type="SAM" id="SignalP"/>
    </source>
</evidence>
<reference evidence="2 3" key="1">
    <citation type="submission" date="2023-04" db="EMBL/GenBank/DDBJ databases">
        <title>Draft genome sequence of acteroides sedimenti strain YN3PY1.</title>
        <authorList>
            <person name="Yoshida N."/>
        </authorList>
    </citation>
    <scope>NUCLEOTIDE SEQUENCE [LARGE SCALE GENOMIC DNA]</scope>
    <source>
        <strain evidence="2 3">YN3PY1</strain>
    </source>
</reference>
<dbReference type="Proteomes" id="UP001496674">
    <property type="component" value="Chromosome"/>
</dbReference>
<evidence type="ECO:0000313" key="2">
    <source>
        <dbReference type="EMBL" id="BEH00002.1"/>
    </source>
</evidence>
<accession>A0ABN6ZC47</accession>
<organism evidence="2 3">
    <name type="scientific">Bacteroides sedimenti</name>
    <dbReference type="NCBI Taxonomy" id="2136147"/>
    <lineage>
        <taxon>Bacteria</taxon>
        <taxon>Pseudomonadati</taxon>
        <taxon>Bacteroidota</taxon>
        <taxon>Bacteroidia</taxon>
        <taxon>Bacteroidales</taxon>
        <taxon>Bacteroidaceae</taxon>
        <taxon>Bacteroides</taxon>
    </lineage>
</organism>
<name>A0ABN6ZC47_9BACE</name>
<feature type="chain" id="PRO_5045193779" description="Outer membrane protein beta-barrel domain-containing protein" evidence="1">
    <location>
        <begin position="22"/>
        <end position="393"/>
    </location>
</feature>
<dbReference type="EMBL" id="AP028055">
    <property type="protein sequence ID" value="BEH00002.1"/>
    <property type="molecule type" value="Genomic_DNA"/>
</dbReference>
<proteinExistence type="predicted"/>